<accession>A0A172T954</accession>
<gene>
    <name evidence="2" type="ORF">SU48_07005</name>
</gene>
<dbReference type="OrthoDB" id="66377at2"/>
<sequence>MKQALLSLTLMMGLAFAAPVTLPNLPVTVEPNAKLAELNQSFLQSAFPNPATRPAYVFITEDRKVTVAFEWRESRLAATEIEGLVAQFPAVIRSQVTGIKSLKANLMQFGGGSWAQFVFTTPGKGDDQRRELLVTSAGNRMLVVTISGNVKDYSRNEAVVRNLANSIRVN</sequence>
<keyword evidence="3" id="KW-1185">Reference proteome</keyword>
<feature type="signal peptide" evidence="1">
    <location>
        <begin position="1"/>
        <end position="17"/>
    </location>
</feature>
<keyword evidence="1" id="KW-0732">Signal</keyword>
<dbReference type="EMBL" id="CP011387">
    <property type="protein sequence ID" value="ANE43555.1"/>
    <property type="molecule type" value="Genomic_DNA"/>
</dbReference>
<evidence type="ECO:0008006" key="4">
    <source>
        <dbReference type="Google" id="ProtNLM"/>
    </source>
</evidence>
<dbReference type="PATRIC" id="fig|1182568.3.peg.1460"/>
<organism evidence="2 3">
    <name type="scientific">Deinococcus puniceus</name>
    <dbReference type="NCBI Taxonomy" id="1182568"/>
    <lineage>
        <taxon>Bacteria</taxon>
        <taxon>Thermotogati</taxon>
        <taxon>Deinococcota</taxon>
        <taxon>Deinococci</taxon>
        <taxon>Deinococcales</taxon>
        <taxon>Deinococcaceae</taxon>
        <taxon>Deinococcus</taxon>
    </lineage>
</organism>
<reference evidence="2 3" key="1">
    <citation type="submission" date="2015-01" db="EMBL/GenBank/DDBJ databases">
        <title>Deinococcus puniceus/DY1/ whole genome sequencing.</title>
        <authorList>
            <person name="Kim M.K."/>
            <person name="Srinivasan S."/>
            <person name="Lee J.-J."/>
        </authorList>
    </citation>
    <scope>NUCLEOTIDE SEQUENCE [LARGE SCALE GENOMIC DNA]</scope>
    <source>
        <strain evidence="2 3">DY1</strain>
    </source>
</reference>
<evidence type="ECO:0000313" key="3">
    <source>
        <dbReference type="Proteomes" id="UP000077363"/>
    </source>
</evidence>
<dbReference type="RefSeq" id="WP_064014622.1">
    <property type="nucleotide sequence ID" value="NZ_CP011387.1"/>
</dbReference>
<dbReference type="KEGG" id="dpu:SU48_07005"/>
<evidence type="ECO:0000256" key="1">
    <source>
        <dbReference type="SAM" id="SignalP"/>
    </source>
</evidence>
<evidence type="ECO:0000313" key="2">
    <source>
        <dbReference type="EMBL" id="ANE43555.1"/>
    </source>
</evidence>
<dbReference type="AlphaFoldDB" id="A0A172T954"/>
<name>A0A172T954_9DEIO</name>
<dbReference type="Proteomes" id="UP000077363">
    <property type="component" value="Chromosome"/>
</dbReference>
<feature type="chain" id="PRO_5008000515" description="DUF1795 domain-containing protein" evidence="1">
    <location>
        <begin position="18"/>
        <end position="170"/>
    </location>
</feature>
<dbReference type="STRING" id="1182568.SU48_07005"/>
<protein>
    <recommendedName>
        <fullName evidence="4">DUF1795 domain-containing protein</fullName>
    </recommendedName>
</protein>
<proteinExistence type="predicted"/>